<evidence type="ECO:0000313" key="1">
    <source>
        <dbReference type="EMBL" id="KAJ8131016.1"/>
    </source>
</evidence>
<accession>A0ACC2JU01</accession>
<organism evidence="1 2">
    <name type="scientific">Lasiodiplodia mahajangana</name>
    <dbReference type="NCBI Taxonomy" id="1108764"/>
    <lineage>
        <taxon>Eukaryota</taxon>
        <taxon>Fungi</taxon>
        <taxon>Dikarya</taxon>
        <taxon>Ascomycota</taxon>
        <taxon>Pezizomycotina</taxon>
        <taxon>Dothideomycetes</taxon>
        <taxon>Dothideomycetes incertae sedis</taxon>
        <taxon>Botryosphaeriales</taxon>
        <taxon>Botryosphaeriaceae</taxon>
        <taxon>Lasiodiplodia</taxon>
    </lineage>
</organism>
<keyword evidence="2" id="KW-1185">Reference proteome</keyword>
<gene>
    <name evidence="1" type="ORF">O1611_g2610</name>
</gene>
<dbReference type="Proteomes" id="UP001153332">
    <property type="component" value="Unassembled WGS sequence"/>
</dbReference>
<evidence type="ECO:0000313" key="2">
    <source>
        <dbReference type="Proteomes" id="UP001153332"/>
    </source>
</evidence>
<proteinExistence type="predicted"/>
<reference evidence="1" key="1">
    <citation type="submission" date="2022-12" db="EMBL/GenBank/DDBJ databases">
        <title>Genome Sequence of Lasiodiplodia mahajangana.</title>
        <authorList>
            <person name="Buettner E."/>
        </authorList>
    </citation>
    <scope>NUCLEOTIDE SEQUENCE</scope>
    <source>
        <strain evidence="1">VT137</strain>
    </source>
</reference>
<dbReference type="EMBL" id="JAPUUL010000374">
    <property type="protein sequence ID" value="KAJ8131016.1"/>
    <property type="molecule type" value="Genomic_DNA"/>
</dbReference>
<name>A0ACC2JU01_9PEZI</name>
<comment type="caution">
    <text evidence="1">The sequence shown here is derived from an EMBL/GenBank/DDBJ whole genome shotgun (WGS) entry which is preliminary data.</text>
</comment>
<sequence length="375" mass="41457">MALPLSTNIVIVTIVFSIISLISVVLRFVARHKQTAPLRWDDYSILIAVILNLGLGACTVAGVYKGHIGQHVVISPEGVPEYGPWITSFYQVEWAGLLIQIATFAFTKSSLVLFYRRIFRGDRFYLVTAIFLAIICAWGVAFFLAILLECIPISQSFVSPPKRTGRCYNPIPAFDALATTNLALDISILIIPQPYVWKLNVSFKRRVALSLIFLLGAFVIGISAARIYFFYSVAANPKLEYDVTYNSAASFYWTNIDASSEWCMIYIAVESFALRELTTNVENAAVAIVCASLPSMHILLAQISPGRILRSFASMVSLRISSKRSDRSGSPRRRRSTSRQISISSAKGTNNSSPEEIPLAEIPRLPSAGARLNDN</sequence>
<protein>
    <submittedName>
        <fullName evidence="1">Uncharacterized protein</fullName>
    </submittedName>
</protein>